<comment type="catalytic activity">
    <reaction evidence="1 8">
        <text>alpha-D-glucose = beta-D-glucose</text>
        <dbReference type="Rhea" id="RHEA:10264"/>
        <dbReference type="ChEBI" id="CHEBI:15903"/>
        <dbReference type="ChEBI" id="CHEBI:17925"/>
        <dbReference type="EC" id="5.1.3.3"/>
    </reaction>
</comment>
<comment type="pathway">
    <text evidence="2 8">Carbohydrate metabolism; hexose metabolism.</text>
</comment>
<evidence type="ECO:0000256" key="3">
    <source>
        <dbReference type="ARBA" id="ARBA00006206"/>
    </source>
</evidence>
<dbReference type="GO" id="GO:0005737">
    <property type="term" value="C:cytoplasm"/>
    <property type="evidence" value="ECO:0007669"/>
    <property type="project" value="TreeGrafter"/>
</dbReference>
<accession>A0A0J1BE26</accession>
<dbReference type="GO" id="GO:0030246">
    <property type="term" value="F:carbohydrate binding"/>
    <property type="evidence" value="ECO:0007669"/>
    <property type="project" value="InterPro"/>
</dbReference>
<dbReference type="NCBIfam" id="NF008277">
    <property type="entry name" value="PRK11055.1"/>
    <property type="match status" value="1"/>
</dbReference>
<dbReference type="CDD" id="cd09019">
    <property type="entry name" value="galactose_mutarotase_like"/>
    <property type="match status" value="1"/>
</dbReference>
<dbReference type="InterPro" id="IPR014718">
    <property type="entry name" value="GH-type_carb-bd"/>
</dbReference>
<feature type="active site" description="Proton donor" evidence="9">
    <location>
        <position position="221"/>
    </location>
</feature>
<evidence type="ECO:0000313" key="12">
    <source>
        <dbReference type="EMBL" id="KLU04847.1"/>
    </source>
</evidence>
<dbReference type="PIRSF" id="PIRSF005096">
    <property type="entry name" value="GALM"/>
    <property type="match status" value="1"/>
</dbReference>
<evidence type="ECO:0000256" key="10">
    <source>
        <dbReference type="PIRSR" id="PIRSR005096-2"/>
    </source>
</evidence>
<dbReference type="PANTHER" id="PTHR10091">
    <property type="entry name" value="ALDOSE-1-EPIMERASE"/>
    <property type="match status" value="1"/>
</dbReference>
<dbReference type="Proteomes" id="UP000036367">
    <property type="component" value="Unassembled WGS sequence"/>
</dbReference>
<dbReference type="InterPro" id="IPR047215">
    <property type="entry name" value="Galactose_mutarotase-like"/>
</dbReference>
<evidence type="ECO:0000256" key="2">
    <source>
        <dbReference type="ARBA" id="ARBA00005028"/>
    </source>
</evidence>
<dbReference type="InterPro" id="IPR015443">
    <property type="entry name" value="Aldose_1-epimerase"/>
</dbReference>
<evidence type="ECO:0000256" key="5">
    <source>
        <dbReference type="ARBA" id="ARBA00014165"/>
    </source>
</evidence>
<keyword evidence="6 8" id="KW-0413">Isomerase</keyword>
<dbReference type="STRING" id="595434.RISK_003115"/>
<dbReference type="GO" id="GO:0033499">
    <property type="term" value="P:galactose catabolic process via UDP-galactose, Leloir pathway"/>
    <property type="evidence" value="ECO:0007669"/>
    <property type="project" value="TreeGrafter"/>
</dbReference>
<evidence type="ECO:0000256" key="9">
    <source>
        <dbReference type="PIRSR" id="PIRSR005096-1"/>
    </source>
</evidence>
<comment type="similarity">
    <text evidence="3 8">Belongs to the aldose epimerase family.</text>
</comment>
<dbReference type="AlphaFoldDB" id="A0A0J1BE26"/>
<keyword evidence="13" id="KW-1185">Reference proteome</keyword>
<dbReference type="Pfam" id="PF01263">
    <property type="entry name" value="Aldose_epim"/>
    <property type="match status" value="1"/>
</dbReference>
<comment type="caution">
    <text evidence="12">The sequence shown here is derived from an EMBL/GenBank/DDBJ whole genome shotgun (WGS) entry which is preliminary data.</text>
</comment>
<evidence type="ECO:0000256" key="1">
    <source>
        <dbReference type="ARBA" id="ARBA00001614"/>
    </source>
</evidence>
<dbReference type="SUPFAM" id="SSF74650">
    <property type="entry name" value="Galactose mutarotase-like"/>
    <property type="match status" value="1"/>
</dbReference>
<gene>
    <name evidence="12" type="ORF">RISK_003115</name>
</gene>
<evidence type="ECO:0000256" key="4">
    <source>
        <dbReference type="ARBA" id="ARBA00013185"/>
    </source>
</evidence>
<feature type="binding site" evidence="11">
    <location>
        <begin position="221"/>
        <end position="223"/>
    </location>
    <ligand>
        <name>beta-D-galactose</name>
        <dbReference type="ChEBI" id="CHEBI:27667"/>
    </ligand>
</feature>
<evidence type="ECO:0000256" key="7">
    <source>
        <dbReference type="ARBA" id="ARBA00023277"/>
    </source>
</evidence>
<organism evidence="12 13">
    <name type="scientific">Rhodopirellula islandica</name>
    <dbReference type="NCBI Taxonomy" id="595434"/>
    <lineage>
        <taxon>Bacteria</taxon>
        <taxon>Pseudomonadati</taxon>
        <taxon>Planctomycetota</taxon>
        <taxon>Planctomycetia</taxon>
        <taxon>Pirellulales</taxon>
        <taxon>Pirellulaceae</taxon>
        <taxon>Rhodopirellula</taxon>
    </lineage>
</organism>
<dbReference type="EMBL" id="LECT01000025">
    <property type="protein sequence ID" value="KLU04847.1"/>
    <property type="molecule type" value="Genomic_DNA"/>
</dbReference>
<dbReference type="PROSITE" id="PS00545">
    <property type="entry name" value="ALDOSE_1_EPIMERASE"/>
    <property type="match status" value="1"/>
</dbReference>
<reference evidence="12" key="1">
    <citation type="submission" date="2015-05" db="EMBL/GenBank/DDBJ databases">
        <title>Permanent draft genome of Rhodopirellula islandicus K833.</title>
        <authorList>
            <person name="Kizina J."/>
            <person name="Richter M."/>
            <person name="Glockner F.O."/>
            <person name="Harder J."/>
        </authorList>
    </citation>
    <scope>NUCLEOTIDE SEQUENCE [LARGE SCALE GENOMIC DNA]</scope>
    <source>
        <strain evidence="12">K833</strain>
    </source>
</reference>
<dbReference type="InterPro" id="IPR008183">
    <property type="entry name" value="Aldose_1/G6P_1-epimerase"/>
</dbReference>
<proteinExistence type="inferred from homology"/>
<protein>
    <recommendedName>
        <fullName evidence="5 8">Aldose 1-epimerase</fullName>
        <ecNumber evidence="4 8">5.1.3.3</ecNumber>
    </recommendedName>
</protein>
<dbReference type="PATRIC" id="fig|595434.4.peg.2967"/>
<name>A0A0J1BE26_RHOIS</name>
<dbReference type="Gene3D" id="2.70.98.10">
    <property type="match status" value="1"/>
</dbReference>
<dbReference type="PANTHER" id="PTHR10091:SF0">
    <property type="entry name" value="GALACTOSE MUTAROTASE"/>
    <property type="match status" value="1"/>
</dbReference>
<evidence type="ECO:0000256" key="11">
    <source>
        <dbReference type="PIRSR" id="PIRSR005096-3"/>
    </source>
</evidence>
<evidence type="ECO:0000256" key="8">
    <source>
        <dbReference type="PIRNR" id="PIRNR005096"/>
    </source>
</evidence>
<evidence type="ECO:0000256" key="6">
    <source>
        <dbReference type="ARBA" id="ARBA00023235"/>
    </source>
</evidence>
<dbReference type="GO" id="GO:0006006">
    <property type="term" value="P:glucose metabolic process"/>
    <property type="evidence" value="ECO:0007669"/>
    <property type="project" value="TreeGrafter"/>
</dbReference>
<feature type="binding site" evidence="11">
    <location>
        <begin position="116"/>
        <end position="117"/>
    </location>
    <ligand>
        <name>beta-D-galactose</name>
        <dbReference type="ChEBI" id="CHEBI:27667"/>
    </ligand>
</feature>
<dbReference type="UniPathway" id="UPA00242"/>
<feature type="binding site" evidence="10">
    <location>
        <position position="294"/>
    </location>
    <ligand>
        <name>beta-D-galactose</name>
        <dbReference type="ChEBI" id="CHEBI:27667"/>
    </ligand>
</feature>
<dbReference type="EC" id="5.1.3.3" evidence="4 8"/>
<keyword evidence="7 8" id="KW-0119">Carbohydrate metabolism</keyword>
<dbReference type="InterPro" id="IPR018052">
    <property type="entry name" value="Ald1_epimerase_CS"/>
</dbReference>
<feature type="active site" description="Proton acceptor" evidence="9">
    <location>
        <position position="356"/>
    </location>
</feature>
<evidence type="ECO:0000313" key="13">
    <source>
        <dbReference type="Proteomes" id="UP000036367"/>
    </source>
</evidence>
<sequence length="393" mass="42930">MSRIGVGPCGQPAKMTVYRARDLRLKSVSLHLLQRFMSLVTTPFGQTKDGKPVQKITLTNSHGHRVSVMNWGASLLEVEVPDRDGKLANVNMVFDSLDRYLDSHPGFGSSIGRFCNRIGFGKFDIDGEAYQVTVNHGQHCLHGGEVNFSHKWWDADLVSGKDAHGNPEVGVRYSLVSPDGDEGFPGEVTVTAEYRWNDASELTIEFTATTTKPTHVNLTNHSYWNLAGISPGDGGASSVRDYLMLLHCNETLDVDDDLIPTGSTSPVEGTPFDFLHPETIGKRIEQLPATKGYDHCYVVAGEPGTLRPAARVVDPKSGRTFEIETTQPGMQLYTANHLGGNASSAGHKSHEAFCLETQHAPDACNRPEFKSTLLRPGDTLKETTVHRFGVEAG</sequence>
<dbReference type="GO" id="GO:0004034">
    <property type="term" value="F:aldose 1-epimerase activity"/>
    <property type="evidence" value="ECO:0007669"/>
    <property type="project" value="UniProtKB-EC"/>
</dbReference>
<dbReference type="InterPro" id="IPR011013">
    <property type="entry name" value="Gal_mutarotase_sf_dom"/>
</dbReference>